<dbReference type="Gene3D" id="3.30.70.20">
    <property type="match status" value="1"/>
</dbReference>
<proteinExistence type="predicted"/>
<keyword evidence="4" id="KW-0411">Iron-sulfur</keyword>
<dbReference type="SUPFAM" id="SSF54862">
    <property type="entry name" value="4Fe-4S ferredoxins"/>
    <property type="match status" value="1"/>
</dbReference>
<feature type="domain" description="4Fe-4S ferredoxin-type" evidence="5">
    <location>
        <begin position="5"/>
        <end position="34"/>
    </location>
</feature>
<dbReference type="Pfam" id="PF13237">
    <property type="entry name" value="Fer4_10"/>
    <property type="match status" value="1"/>
</dbReference>
<organism evidence="6 7">
    <name type="scientific">Thermococcus aggregans</name>
    <dbReference type="NCBI Taxonomy" id="110163"/>
    <lineage>
        <taxon>Archaea</taxon>
        <taxon>Methanobacteriati</taxon>
        <taxon>Methanobacteriota</taxon>
        <taxon>Thermococci</taxon>
        <taxon>Thermococcales</taxon>
        <taxon>Thermococcaceae</taxon>
        <taxon>Thermococcus</taxon>
    </lineage>
</organism>
<evidence type="ECO:0000256" key="2">
    <source>
        <dbReference type="ARBA" id="ARBA00022723"/>
    </source>
</evidence>
<feature type="domain" description="4Fe-4S ferredoxin-type" evidence="5">
    <location>
        <begin position="36"/>
        <end position="67"/>
    </location>
</feature>
<dbReference type="GO" id="GO:0051539">
    <property type="term" value="F:4 iron, 4 sulfur cluster binding"/>
    <property type="evidence" value="ECO:0007669"/>
    <property type="project" value="UniProtKB-KW"/>
</dbReference>
<name>A0A9E7SMV9_THEAG</name>
<reference evidence="6" key="2">
    <citation type="submission" date="2022-06" db="EMBL/GenBank/DDBJ databases">
        <authorList>
            <person name="Park Y.-J."/>
        </authorList>
    </citation>
    <scope>NUCLEOTIDE SEQUENCE</scope>
    <source>
        <strain evidence="6">TY</strain>
    </source>
</reference>
<dbReference type="PROSITE" id="PS00198">
    <property type="entry name" value="4FE4S_FER_1"/>
    <property type="match status" value="1"/>
</dbReference>
<keyword evidence="3" id="KW-0408">Iron</keyword>
<keyword evidence="7" id="KW-1185">Reference proteome</keyword>
<gene>
    <name evidence="6" type="ORF">NF865_05660</name>
</gene>
<sequence>MAKNWYPIIDYEKCTGCLTCVSFCPHGVYEVDPDTGKPKVVNPENCVEFCRGCQKVCPTGAISYFEDS</sequence>
<dbReference type="PANTHER" id="PTHR43687">
    <property type="entry name" value="ADENYLYLSULFATE REDUCTASE, BETA SUBUNIT"/>
    <property type="match status" value="1"/>
</dbReference>
<evidence type="ECO:0000313" key="6">
    <source>
        <dbReference type="EMBL" id="USS39864.1"/>
    </source>
</evidence>
<evidence type="ECO:0000259" key="5">
    <source>
        <dbReference type="PROSITE" id="PS51379"/>
    </source>
</evidence>
<dbReference type="AlphaFoldDB" id="A0A9E7SMV9"/>
<protein>
    <submittedName>
        <fullName evidence="6">Ferredoxin family protein</fullName>
    </submittedName>
</protein>
<evidence type="ECO:0000256" key="1">
    <source>
        <dbReference type="ARBA" id="ARBA00022485"/>
    </source>
</evidence>
<dbReference type="Proteomes" id="UP001055732">
    <property type="component" value="Chromosome"/>
</dbReference>
<dbReference type="InterPro" id="IPR017896">
    <property type="entry name" value="4Fe4S_Fe-S-bd"/>
</dbReference>
<dbReference type="GO" id="GO:0016491">
    <property type="term" value="F:oxidoreductase activity"/>
    <property type="evidence" value="ECO:0007669"/>
    <property type="project" value="UniProtKB-ARBA"/>
</dbReference>
<evidence type="ECO:0000256" key="4">
    <source>
        <dbReference type="ARBA" id="ARBA00023014"/>
    </source>
</evidence>
<evidence type="ECO:0000313" key="7">
    <source>
        <dbReference type="Proteomes" id="UP001055732"/>
    </source>
</evidence>
<keyword evidence="1" id="KW-0004">4Fe-4S</keyword>
<dbReference type="GO" id="GO:0046872">
    <property type="term" value="F:metal ion binding"/>
    <property type="evidence" value="ECO:0007669"/>
    <property type="project" value="UniProtKB-KW"/>
</dbReference>
<dbReference type="RefSeq" id="WP_253303821.1">
    <property type="nucleotide sequence ID" value="NZ_CP099582.1"/>
</dbReference>
<keyword evidence="2" id="KW-0479">Metal-binding</keyword>
<evidence type="ECO:0000256" key="3">
    <source>
        <dbReference type="ARBA" id="ARBA00023004"/>
    </source>
</evidence>
<dbReference type="PROSITE" id="PS51379">
    <property type="entry name" value="4FE4S_FER_2"/>
    <property type="match status" value="2"/>
</dbReference>
<dbReference type="EMBL" id="CP099582">
    <property type="protein sequence ID" value="USS39864.1"/>
    <property type="molecule type" value="Genomic_DNA"/>
</dbReference>
<dbReference type="KEGG" id="tagg:NF865_05660"/>
<dbReference type="PANTHER" id="PTHR43687:SF1">
    <property type="entry name" value="FERREDOXIN III"/>
    <property type="match status" value="1"/>
</dbReference>
<dbReference type="InterPro" id="IPR017900">
    <property type="entry name" value="4Fe4S_Fe_S_CS"/>
</dbReference>
<dbReference type="InterPro" id="IPR050572">
    <property type="entry name" value="Fe-S_Ferredoxin"/>
</dbReference>
<accession>A0A9E7SMV9</accession>
<reference evidence="6" key="1">
    <citation type="journal article" date="1998" name="Int. J. Syst. Bacteriol. 48 Pt">
        <title>Thermococcus guaymasensis sp. nov. and Thermococcus aggregans sp. nov., two novel thermophilic archaea isolated from the Guaymas Basin hydrothermal vent site.</title>
        <authorList>
            <person name="Canganella F."/>
            <person name="Jones W.J."/>
            <person name="Gambacorta A."/>
            <person name="Antranikian G."/>
        </authorList>
    </citation>
    <scope>NUCLEOTIDE SEQUENCE</scope>
    <source>
        <strain evidence="6">TY</strain>
    </source>
</reference>